<comment type="caution">
    <text evidence="2">The sequence shown here is derived from an EMBL/GenBank/DDBJ whole genome shotgun (WGS) entry which is preliminary data.</text>
</comment>
<dbReference type="InterPro" id="IPR025364">
    <property type="entry name" value="DUF4268"/>
</dbReference>
<dbReference type="Proteomes" id="UP000216173">
    <property type="component" value="Unassembled WGS sequence"/>
</dbReference>
<dbReference type="RefSeq" id="WP_055045104.1">
    <property type="nucleotide sequence ID" value="NZ_LBGR01000061.1"/>
</dbReference>
<proteinExistence type="predicted"/>
<dbReference type="Gene3D" id="3.40.1350.10">
    <property type="match status" value="1"/>
</dbReference>
<accession>A0A271VKQ4</accession>
<gene>
    <name evidence="2" type="ORF">CGU03_17885</name>
</gene>
<feature type="domain" description="DUF4268" evidence="1">
    <location>
        <begin position="175"/>
        <end position="305"/>
    </location>
</feature>
<organism evidence="2 3">
    <name type="scientific">Vibrio metoecus</name>
    <dbReference type="NCBI Taxonomy" id="1481663"/>
    <lineage>
        <taxon>Bacteria</taxon>
        <taxon>Pseudomonadati</taxon>
        <taxon>Pseudomonadota</taxon>
        <taxon>Gammaproteobacteria</taxon>
        <taxon>Vibrionales</taxon>
        <taxon>Vibrionaceae</taxon>
        <taxon>Vibrio</taxon>
    </lineage>
</organism>
<sequence length="315" mass="36332">MSVELGKIKIVPVRTIWKHEANDFTPWLYSHIQELSDALGIELEVEDVEVPVGPYYADILAKDTGTGKYVVIENQLEKTDHDHLGKCLTYASVLDASTIIWLASNFTDEHKKALDWLNDHTSDDLAFYGIKLELLQINESLPAVNFNIISQPNDVVKQVTKRKENSELSETRMTQLKFWEAFKVSLQQTCKITKLQTPRPQYWFDIALGKSGIHLSNTFNTNENVIGLRVYIGSKEVPKWLPYFEEHKTDIEQQLGQKLEWSPNSNAKDKVITLTKSFDLTNEANWQEPIDWLTENTVRFYEVFSLLVKQGKQRL</sequence>
<dbReference type="GO" id="GO:0003676">
    <property type="term" value="F:nucleic acid binding"/>
    <property type="evidence" value="ECO:0007669"/>
    <property type="project" value="InterPro"/>
</dbReference>
<name>A0A271VKQ4_VIBMT</name>
<reference evidence="3" key="1">
    <citation type="submission" date="2017-07" db="EMBL/GenBank/DDBJ databases">
        <authorList>
            <person name="Boucher Y."/>
            <person name="Orata F.D."/>
        </authorList>
    </citation>
    <scope>NUCLEOTIDE SEQUENCE [LARGE SCALE GENOMIC DNA]</scope>
    <source>
        <strain evidence="3">OYP9E10</strain>
    </source>
</reference>
<evidence type="ECO:0000259" key="1">
    <source>
        <dbReference type="Pfam" id="PF14088"/>
    </source>
</evidence>
<evidence type="ECO:0000313" key="3">
    <source>
        <dbReference type="Proteomes" id="UP000216173"/>
    </source>
</evidence>
<dbReference type="InterPro" id="IPR011856">
    <property type="entry name" value="tRNA_endonuc-like_dom_sf"/>
</dbReference>
<protein>
    <submittedName>
        <fullName evidence="2">DUF4268 domain-containing protein</fullName>
    </submittedName>
</protein>
<dbReference type="Pfam" id="PF14088">
    <property type="entry name" value="DUF4268"/>
    <property type="match status" value="1"/>
</dbReference>
<evidence type="ECO:0000313" key="2">
    <source>
        <dbReference type="EMBL" id="PAR18459.1"/>
    </source>
</evidence>
<dbReference type="EMBL" id="NMSH01000078">
    <property type="protein sequence ID" value="PAR18459.1"/>
    <property type="molecule type" value="Genomic_DNA"/>
</dbReference>
<dbReference type="AlphaFoldDB" id="A0A271VKQ4"/>